<dbReference type="InterPro" id="IPR042092">
    <property type="entry name" value="PsdUridine_s_RsuA/RluB/E/F_cat"/>
</dbReference>
<dbReference type="SMART" id="SM00363">
    <property type="entry name" value="S4"/>
    <property type="match status" value="1"/>
</dbReference>
<dbReference type="SUPFAM" id="SSF55174">
    <property type="entry name" value="Alpha-L RNA-binding motif"/>
    <property type="match status" value="1"/>
</dbReference>
<sequence length="508" mass="59061">MRNTDRPKKDDNRGGFGEKKQDAACKPFGDKPAFKKRENGVGGFGERKRIASSETKNYGDRRSDDKKTFGERKPFNSDRPYQKREESNDRKPFGERKPFNSDRPYQKREEGNDRKTFGERKPFSSDRPYQKREEGNDRKTFGERKPFSSDRPYQKREEASERSFAPKSFEDKPKTFSDERPAHPFRKRDESGRATSNDRKNAYSADKPRFQKNETYKPFDRDSKPKNKFEPKENQANSSRVDAPNYDLERMKSKLPEKIQKKVIKEEKESSKDDTIRLNRYISNAGIASRRDADELIASGQITVNGKEVTEMGYKVKPNDVVKYGKKILNREKLVYLLLNKPKDFITTTEDPDERRTVMDLVKNACQERIYPVGRLDRNTTGLLLLTNDGELAEKLSHPSHEIKKIYQVELDKPITTEDFEAIVNGVELEDGFIKPDELALVTPDAEVVGIKIHSGKNRIVRRIFESLGYEVLKLDRTTYAGLDKKDLPRGKWRFLTEKEVIRLKFMI</sequence>
<proteinExistence type="inferred from homology"/>
<dbReference type="InterPro" id="IPR020094">
    <property type="entry name" value="TruA/RsuA/RluB/E/F_N"/>
</dbReference>
<dbReference type="Proteomes" id="UP000837932">
    <property type="component" value="Unassembled WGS sequence"/>
</dbReference>
<dbReference type="InterPro" id="IPR036986">
    <property type="entry name" value="S4_RNA-bd_sf"/>
</dbReference>
<evidence type="ECO:0000256" key="3">
    <source>
        <dbReference type="PROSITE-ProRule" id="PRU00182"/>
    </source>
</evidence>
<dbReference type="InterPro" id="IPR002942">
    <property type="entry name" value="S4_RNA-bd"/>
</dbReference>
<dbReference type="CDD" id="cd02870">
    <property type="entry name" value="PseudoU_synth_RsuA_like"/>
    <property type="match status" value="1"/>
</dbReference>
<dbReference type="InterPro" id="IPR050343">
    <property type="entry name" value="RsuA_PseudoU_synthase"/>
</dbReference>
<evidence type="ECO:0000313" key="7">
    <source>
        <dbReference type="EMBL" id="CAH0997439.1"/>
    </source>
</evidence>
<feature type="compositionally biased region" description="Basic and acidic residues" evidence="5">
    <location>
        <begin position="1"/>
        <end position="161"/>
    </location>
</feature>
<dbReference type="Gene3D" id="3.30.70.580">
    <property type="entry name" value="Pseudouridine synthase I, catalytic domain, N-terminal subdomain"/>
    <property type="match status" value="1"/>
</dbReference>
<dbReference type="PROSITE" id="PS50889">
    <property type="entry name" value="S4"/>
    <property type="match status" value="1"/>
</dbReference>
<organism evidence="7 8">
    <name type="scientific">Emticicia aquatica</name>
    <dbReference type="NCBI Taxonomy" id="1681835"/>
    <lineage>
        <taxon>Bacteria</taxon>
        <taxon>Pseudomonadati</taxon>
        <taxon>Bacteroidota</taxon>
        <taxon>Cytophagia</taxon>
        <taxon>Cytophagales</taxon>
        <taxon>Leadbetterellaceae</taxon>
        <taxon>Emticicia</taxon>
    </lineage>
</organism>
<comment type="similarity">
    <text evidence="1 4">Belongs to the pseudouridine synthase RsuA family.</text>
</comment>
<feature type="compositionally biased region" description="Basic and acidic residues" evidence="5">
    <location>
        <begin position="168"/>
        <end position="233"/>
    </location>
</feature>
<dbReference type="PANTHER" id="PTHR47683:SF2">
    <property type="entry name" value="RNA-BINDING S4 DOMAIN-CONTAINING PROTEIN"/>
    <property type="match status" value="1"/>
</dbReference>
<name>A0ABN8EY14_9BACT</name>
<dbReference type="InterPro" id="IPR020103">
    <property type="entry name" value="PsdUridine_synth_cat_dom_sf"/>
</dbReference>
<dbReference type="EC" id="5.4.99.-" evidence="4"/>
<dbReference type="EMBL" id="CAKLPY010000003">
    <property type="protein sequence ID" value="CAH0997439.1"/>
    <property type="molecule type" value="Genomic_DNA"/>
</dbReference>
<dbReference type="NCBIfam" id="TIGR00093">
    <property type="entry name" value="pseudouridine synthase"/>
    <property type="match status" value="1"/>
</dbReference>
<gene>
    <name evidence="7" type="ORF">EMA8858_03572</name>
</gene>
<dbReference type="Pfam" id="PF00849">
    <property type="entry name" value="PseudoU_synth_2"/>
    <property type="match status" value="1"/>
</dbReference>
<dbReference type="CDD" id="cd00165">
    <property type="entry name" value="S4"/>
    <property type="match status" value="1"/>
</dbReference>
<dbReference type="PANTHER" id="PTHR47683">
    <property type="entry name" value="PSEUDOURIDINE SYNTHASE FAMILY PROTEIN-RELATED"/>
    <property type="match status" value="1"/>
</dbReference>
<reference evidence="7" key="1">
    <citation type="submission" date="2021-12" db="EMBL/GenBank/DDBJ databases">
        <authorList>
            <person name="Rodrigo-Torres L."/>
            <person name="Arahal R. D."/>
            <person name="Lucena T."/>
        </authorList>
    </citation>
    <scope>NUCLEOTIDE SEQUENCE</scope>
    <source>
        <strain evidence="7">CECT 8858</strain>
    </source>
</reference>
<dbReference type="RefSeq" id="WP_238808141.1">
    <property type="nucleotide sequence ID" value="NZ_CAKLPY010000003.1"/>
</dbReference>
<evidence type="ECO:0000256" key="5">
    <source>
        <dbReference type="SAM" id="MobiDB-lite"/>
    </source>
</evidence>
<protein>
    <recommendedName>
        <fullName evidence="4">Pseudouridine synthase</fullName>
        <ecNumber evidence="4">5.4.99.-</ecNumber>
    </recommendedName>
</protein>
<keyword evidence="2 4" id="KW-0413">Isomerase</keyword>
<evidence type="ECO:0000259" key="6">
    <source>
        <dbReference type="SMART" id="SM00363"/>
    </source>
</evidence>
<feature type="domain" description="RNA-binding S4" evidence="6">
    <location>
        <begin position="276"/>
        <end position="337"/>
    </location>
</feature>
<dbReference type="Pfam" id="PF01479">
    <property type="entry name" value="S4"/>
    <property type="match status" value="1"/>
</dbReference>
<feature type="region of interest" description="Disordered" evidence="5">
    <location>
        <begin position="1"/>
        <end position="244"/>
    </location>
</feature>
<dbReference type="PROSITE" id="PS01149">
    <property type="entry name" value="PSI_RSU"/>
    <property type="match status" value="1"/>
</dbReference>
<keyword evidence="8" id="KW-1185">Reference proteome</keyword>
<dbReference type="InterPro" id="IPR006145">
    <property type="entry name" value="PsdUridine_synth_RsuA/RluA"/>
</dbReference>
<accession>A0ABN8EY14</accession>
<dbReference type="Gene3D" id="3.10.290.10">
    <property type="entry name" value="RNA-binding S4 domain"/>
    <property type="match status" value="1"/>
</dbReference>
<dbReference type="Gene3D" id="3.30.70.1560">
    <property type="entry name" value="Alpha-L RNA-binding motif"/>
    <property type="match status" value="1"/>
</dbReference>
<comment type="caution">
    <text evidence="7">The sequence shown here is derived from an EMBL/GenBank/DDBJ whole genome shotgun (WGS) entry which is preliminary data.</text>
</comment>
<evidence type="ECO:0000313" key="8">
    <source>
        <dbReference type="Proteomes" id="UP000837932"/>
    </source>
</evidence>
<dbReference type="InterPro" id="IPR018496">
    <property type="entry name" value="PsdUridine_synth_RsuA/RluB_CS"/>
</dbReference>
<evidence type="ECO:0000256" key="4">
    <source>
        <dbReference type="RuleBase" id="RU003887"/>
    </source>
</evidence>
<keyword evidence="3" id="KW-0694">RNA-binding</keyword>
<evidence type="ECO:0000256" key="1">
    <source>
        <dbReference type="ARBA" id="ARBA00008348"/>
    </source>
</evidence>
<evidence type="ECO:0000256" key="2">
    <source>
        <dbReference type="ARBA" id="ARBA00023235"/>
    </source>
</evidence>
<dbReference type="SUPFAM" id="SSF55120">
    <property type="entry name" value="Pseudouridine synthase"/>
    <property type="match status" value="1"/>
</dbReference>
<dbReference type="InterPro" id="IPR000748">
    <property type="entry name" value="PsdUridine_synth_RsuA/RluB/E/F"/>
</dbReference>